<feature type="non-terminal residue" evidence="1">
    <location>
        <position position="212"/>
    </location>
</feature>
<accession>A0A9W7XUE5</accession>
<dbReference type="AlphaFoldDB" id="A0A9W7XUE5"/>
<sequence length="212" mass="23132">ELSIGEFMAQHAPLEPFMPYVVGNGHSLPASPGIVPVNDHATQHLPPLASSEYAAHISRMTYLVRSLQAIGAADPGFLSNVRVHLLLDLVMDLEQTFTLPRIDFLRGHAATVRAMGMRSHSAPESRDTSCVVGYADGLWTQQRGPPPVLEKVEHIKDMAYAIPRHPRVKRAATTTTDVTDYTRLTAPAPSSHHTCNAGILGDRLKPDGAFWT</sequence>
<dbReference type="Proteomes" id="UP001143981">
    <property type="component" value="Unassembled WGS sequence"/>
</dbReference>
<evidence type="ECO:0000313" key="1">
    <source>
        <dbReference type="EMBL" id="KAJ1719210.1"/>
    </source>
</evidence>
<feature type="non-terminal residue" evidence="1">
    <location>
        <position position="1"/>
    </location>
</feature>
<keyword evidence="2" id="KW-1185">Reference proteome</keyword>
<evidence type="ECO:0000313" key="2">
    <source>
        <dbReference type="Proteomes" id="UP001143981"/>
    </source>
</evidence>
<reference evidence="1" key="1">
    <citation type="submission" date="2022-07" db="EMBL/GenBank/DDBJ databases">
        <title>Phylogenomic reconstructions and comparative analyses of Kickxellomycotina fungi.</title>
        <authorList>
            <person name="Reynolds N.K."/>
            <person name="Stajich J.E."/>
            <person name="Barry K."/>
            <person name="Grigoriev I.V."/>
            <person name="Crous P."/>
            <person name="Smith M.E."/>
        </authorList>
    </citation>
    <scope>NUCLEOTIDE SEQUENCE</scope>
    <source>
        <strain evidence="1">BCRC 34381</strain>
    </source>
</reference>
<dbReference type="OrthoDB" id="5572260at2759"/>
<organism evidence="1 2">
    <name type="scientific">Coemansia biformis</name>
    <dbReference type="NCBI Taxonomy" id="1286918"/>
    <lineage>
        <taxon>Eukaryota</taxon>
        <taxon>Fungi</taxon>
        <taxon>Fungi incertae sedis</taxon>
        <taxon>Zoopagomycota</taxon>
        <taxon>Kickxellomycotina</taxon>
        <taxon>Kickxellomycetes</taxon>
        <taxon>Kickxellales</taxon>
        <taxon>Kickxellaceae</taxon>
        <taxon>Coemansia</taxon>
    </lineage>
</organism>
<name>A0A9W7XUE5_9FUNG</name>
<protein>
    <submittedName>
        <fullName evidence="1">Uncharacterized protein</fullName>
    </submittedName>
</protein>
<dbReference type="EMBL" id="JANBOI010002978">
    <property type="protein sequence ID" value="KAJ1719210.1"/>
    <property type="molecule type" value="Genomic_DNA"/>
</dbReference>
<comment type="caution">
    <text evidence="1">The sequence shown here is derived from an EMBL/GenBank/DDBJ whole genome shotgun (WGS) entry which is preliminary data.</text>
</comment>
<gene>
    <name evidence="1" type="ORF">LPJ61_006353</name>
</gene>
<proteinExistence type="predicted"/>